<dbReference type="RefSeq" id="WP_093553489.1">
    <property type="nucleotide sequence ID" value="NZ_FPBO01000002.1"/>
</dbReference>
<dbReference type="InterPro" id="IPR013217">
    <property type="entry name" value="Methyltransf_12"/>
</dbReference>
<dbReference type="GO" id="GO:0008168">
    <property type="term" value="F:methyltransferase activity"/>
    <property type="evidence" value="ECO:0007669"/>
    <property type="project" value="UniProtKB-KW"/>
</dbReference>
<reference evidence="4" key="1">
    <citation type="submission" date="2016-10" db="EMBL/GenBank/DDBJ databases">
        <authorList>
            <person name="Varghese N."/>
            <person name="Submissions S."/>
        </authorList>
    </citation>
    <scope>NUCLEOTIDE SEQUENCE [LARGE SCALE GENOMIC DNA]</scope>
    <source>
        <strain evidence="4">CGMCC 1.11014</strain>
    </source>
</reference>
<evidence type="ECO:0000313" key="4">
    <source>
        <dbReference type="Proteomes" id="UP000199391"/>
    </source>
</evidence>
<dbReference type="Pfam" id="PF10119">
    <property type="entry name" value="MethyTransf_Reg"/>
    <property type="match status" value="1"/>
</dbReference>
<feature type="domain" description="Methyltransferase regulatory" evidence="2">
    <location>
        <begin position="219"/>
        <end position="301"/>
    </location>
</feature>
<dbReference type="EMBL" id="FPBO01000002">
    <property type="protein sequence ID" value="SFU38964.1"/>
    <property type="molecule type" value="Genomic_DNA"/>
</dbReference>
<dbReference type="STRING" id="1035707.SAMN05216552_1002246"/>
<accession>A0A1I7FRW6</accession>
<dbReference type="CDD" id="cd02440">
    <property type="entry name" value="AdoMet_MTases"/>
    <property type="match status" value="1"/>
</dbReference>
<evidence type="ECO:0000259" key="2">
    <source>
        <dbReference type="Pfam" id="PF10119"/>
    </source>
</evidence>
<dbReference type="AlphaFoldDB" id="A0A1I7FRW6"/>
<dbReference type="Proteomes" id="UP000199391">
    <property type="component" value="Unassembled WGS sequence"/>
</dbReference>
<evidence type="ECO:0000259" key="1">
    <source>
        <dbReference type="Pfam" id="PF08242"/>
    </source>
</evidence>
<dbReference type="InterPro" id="IPR018773">
    <property type="entry name" value="MeTrfase_reg_dom_prd"/>
</dbReference>
<keyword evidence="3" id="KW-0489">Methyltransferase</keyword>
<feature type="domain" description="Methyltransferase type 12" evidence="1">
    <location>
        <begin position="47"/>
        <end position="147"/>
    </location>
</feature>
<proteinExistence type="predicted"/>
<organism evidence="3 4">
    <name type="scientific">Pseudoduganella namucuonensis</name>
    <dbReference type="NCBI Taxonomy" id="1035707"/>
    <lineage>
        <taxon>Bacteria</taxon>
        <taxon>Pseudomonadati</taxon>
        <taxon>Pseudomonadota</taxon>
        <taxon>Betaproteobacteria</taxon>
        <taxon>Burkholderiales</taxon>
        <taxon>Oxalobacteraceae</taxon>
        <taxon>Telluria group</taxon>
        <taxon>Pseudoduganella</taxon>
    </lineage>
</organism>
<protein>
    <submittedName>
        <fullName evidence="3">Methyltransferase domain-containing protein</fullName>
    </submittedName>
</protein>
<dbReference type="Gene3D" id="3.40.50.150">
    <property type="entry name" value="Vaccinia Virus protein VP39"/>
    <property type="match status" value="1"/>
</dbReference>
<dbReference type="Pfam" id="PF08242">
    <property type="entry name" value="Methyltransf_12"/>
    <property type="match status" value="1"/>
</dbReference>
<keyword evidence="4" id="KW-1185">Reference proteome</keyword>
<keyword evidence="3" id="KW-0808">Transferase</keyword>
<dbReference type="OrthoDB" id="323463at2"/>
<gene>
    <name evidence="3" type="ORF">SAMN05216552_1002246</name>
</gene>
<sequence length="513" mass="57031">MGWTSGYISDIEYTAGFYQEQSPVLLNYVCALNGVEPAVTDSFCYFELGFGRGLTVNLLAASNPNGQFYAADFNPSHVADARVLAAAAELPNVTLLENSFADLAQGAADLPQFDYITLHGIYTWVTTENRQHIVNFIARYLKPGGVVYVSYNAMPGWTASLPLQRLLVEYGDIFPNRSDLQVTDAAAFVQKLVDIQAGYFAAGPAALKVRLDGLKTHSRNYLVHEYMHKHWQPLYHADVARDFDEAKLEFAGSAELPLAYNKLYLTEEKLALINSIPDPVMRETLKDYILNTGFRKDVFVRGARRMGAVRRIEVLGRFGVALTVPRDALDNKMKLVVGEVTVGADIFTIVCDALARKPYTLRELEVLPALAGRPFEDIVQVATLLTASKQGIIYMDSYAGQSVDAAHRMNAAVSAYTRYDDEFNTLCSPLSGNGFVVPYVARLVYWLMSKQRVEADATALATAGWPIMAAQGRRMMKDGVRLESDQENLAELRQHIGAILEEQLPLWRKLNML</sequence>
<dbReference type="InterPro" id="IPR029063">
    <property type="entry name" value="SAM-dependent_MTases_sf"/>
</dbReference>
<name>A0A1I7FRW6_9BURK</name>
<dbReference type="SUPFAM" id="SSF53335">
    <property type="entry name" value="S-adenosyl-L-methionine-dependent methyltransferases"/>
    <property type="match status" value="1"/>
</dbReference>
<dbReference type="GO" id="GO:0032259">
    <property type="term" value="P:methylation"/>
    <property type="evidence" value="ECO:0007669"/>
    <property type="project" value="UniProtKB-KW"/>
</dbReference>
<evidence type="ECO:0000313" key="3">
    <source>
        <dbReference type="EMBL" id="SFU38964.1"/>
    </source>
</evidence>